<dbReference type="Proteomes" id="UP000029078">
    <property type="component" value="Unassembled WGS sequence"/>
</dbReference>
<comment type="caution">
    <text evidence="4">The sequence shown here is derived from an EMBL/GenBank/DDBJ whole genome shotgun (WGS) entry which is preliminary data.</text>
</comment>
<dbReference type="InterPro" id="IPR055384">
    <property type="entry name" value="DUF7604"/>
</dbReference>
<dbReference type="Gene3D" id="2.60.40.3050">
    <property type="match status" value="1"/>
</dbReference>
<dbReference type="SUPFAM" id="SSF49899">
    <property type="entry name" value="Concanavalin A-like lectins/glucanases"/>
    <property type="match status" value="1"/>
</dbReference>
<accession>A0A087CVP1</accession>
<dbReference type="PROSITE" id="PS51257">
    <property type="entry name" value="PROKAR_LIPOPROTEIN"/>
    <property type="match status" value="1"/>
</dbReference>
<dbReference type="Gene3D" id="3.40.50.410">
    <property type="entry name" value="von Willebrand factor, type A domain"/>
    <property type="match status" value="1"/>
</dbReference>
<feature type="compositionally biased region" description="Acidic residues" evidence="1">
    <location>
        <begin position="103"/>
        <end position="116"/>
    </location>
</feature>
<keyword evidence="2" id="KW-0472">Membrane</keyword>
<gene>
    <name evidence="4" type="ORF">BRUM_0473</name>
</gene>
<protein>
    <submittedName>
        <fullName evidence="4">Putative fimbrial subunit FimB</fullName>
    </submittedName>
</protein>
<dbReference type="PROSITE" id="PS50234">
    <property type="entry name" value="VWFA"/>
    <property type="match status" value="1"/>
</dbReference>
<dbReference type="CDD" id="cd00198">
    <property type="entry name" value="vWFA"/>
    <property type="match status" value="1"/>
</dbReference>
<organism evidence="4 5">
    <name type="scientific">Bifidobacterium ruminantium</name>
    <dbReference type="NCBI Taxonomy" id="78346"/>
    <lineage>
        <taxon>Bacteria</taxon>
        <taxon>Bacillati</taxon>
        <taxon>Actinomycetota</taxon>
        <taxon>Actinomycetes</taxon>
        <taxon>Bifidobacteriales</taxon>
        <taxon>Bifidobacteriaceae</taxon>
        <taxon>Bifidobacterium</taxon>
    </lineage>
</organism>
<evidence type="ECO:0000256" key="2">
    <source>
        <dbReference type="SAM" id="Phobius"/>
    </source>
</evidence>
<dbReference type="InterPro" id="IPR013320">
    <property type="entry name" value="ConA-like_dom_sf"/>
</dbReference>
<dbReference type="InterPro" id="IPR022464">
    <property type="entry name" value="Strep_pil_isopept_link"/>
</dbReference>
<dbReference type="InterPro" id="IPR002035">
    <property type="entry name" value="VWF_A"/>
</dbReference>
<dbReference type="eggNOG" id="COG2304">
    <property type="taxonomic scope" value="Bacteria"/>
</dbReference>
<dbReference type="Pfam" id="PF24346">
    <property type="entry name" value="DUF7507"/>
    <property type="match status" value="1"/>
</dbReference>
<sequence length="1293" mass="137980">MRHVFERNRARDTGLFTRRVIAAVATVAMLAGVGCVTASSAAAEDATGVLEQQIEQPVLQESGQEDSQPVEQNLMVGEEQPSDQEAYQQVEQETEQETKEETEQWVEQWVEQEVEQQSEQQSEQPDEQPVTLSAQPIARANRAQPIAQNETGSQLLEESFKNSSFTDPGSWSMKGNACLTAKGCASTQDSADIQKHDGNGYLQLTDNSGSKSSAVLYNQPVISKNGLHVSFDYYMYHKTDVGLNTPADGISFFLTDGAATLSQAGAAGAGLGYATNDEDGTGSKAREEGVAQGILGIGLDRFGNFSIQHASGTQDRVTGGDDCGKWTNSTGSNSITLRGKGIMDDSGKWTKGYCIVTSKQVSSLGTGNATNSATDANGKRVDITIAPLANESATTQRLTVKVAGVSVLEHDIDRLPDTVKFGFSASTGAAHQVQLIRGLSVYSMMKLSQLDLVKSVDKDKYPNADTHVFQVGDKVPYKFVVRNSGNAQLDNITVNDPNIANVACDARNLAPGAQTQCSGTLIITESLVGENGTFTNTATATATDADNKTITSPQAQATIHVNKPLGAPEKHKRIKKNGDGTYTLNVDVKGAASSTTVTTTQPIDFTLVLDVSGSMADPMSETDRTKRLDALKEAVKAFLDEAANTNTEAGSELVHVGLVKFAGDKTDEIGDDMYRSGRYTYNYSQIVSDLTANMNGLKNKVSKLKAAGATQADNGFNLAVKVMGSASARTDAKKVVIFFTDGSPTSSNGFEKEVANNAVTAAKKLKDGGAAVYSIGIFDKADPSSLSSNENQFMHAVSSNFPKATSYNNRGDGDKDAGYYKAATNASELNAIFDEIEKSETTTSAYTNVVMEDTLSGYVELADSNYKVVAKDASGKVVSLTKNVDYTLTYDASTKKFTVAFLKPLVNNVTYTLEYNVKPTQKAYDEYAANLNAGKDGYAGVKGDADTDLDGNTTSSNQSGFRSNDSACLSYTADGVDHACGGNPYPHPVIQVVHSTLHIDKQWSGNGQKPESITVDIKQGNDTYKTVTLKRDDSGKWSTDVIIPAGAQKTYTVTEAEPDSHLWKASYQHKVGDKDLADGNVVTVPESTASQNATVVITNTLKTATLENAIGVKKKLVGRDWKDSDEFTFKLKADDSNPDAPMPSDCKDKLPCTVTVKKSSSDHAAFFGDITYDAGEATYTYTVTENAGSASAMHYSQAKYKVVVTVSKNTAGTWSAAVTSVTKMLDDNGKTVSESQSDIDNPVVFTNYIVVSALPLTGGMTDRQWLFVGGVVGGLAVLLIGAAGVWNGKKRLV</sequence>
<name>A0A087CVP1_BIFRU</name>
<dbReference type="InterPro" id="IPR036465">
    <property type="entry name" value="vWFA_dom_sf"/>
</dbReference>
<dbReference type="SMART" id="SM00327">
    <property type="entry name" value="VWA"/>
    <property type="match status" value="1"/>
</dbReference>
<feature type="region of interest" description="Disordered" evidence="1">
    <location>
        <begin position="78"/>
        <end position="131"/>
    </location>
</feature>
<dbReference type="Pfam" id="PF12892">
    <property type="entry name" value="FctA"/>
    <property type="match status" value="1"/>
</dbReference>
<dbReference type="SUPFAM" id="SSF53300">
    <property type="entry name" value="vWA-like"/>
    <property type="match status" value="1"/>
</dbReference>
<reference evidence="4 5" key="1">
    <citation type="submission" date="2014-03" db="EMBL/GenBank/DDBJ databases">
        <title>Genomics of Bifidobacteria.</title>
        <authorList>
            <person name="Ventura M."/>
            <person name="Milani C."/>
            <person name="Lugli G.A."/>
        </authorList>
    </citation>
    <scope>NUCLEOTIDE SEQUENCE [LARGE SCALE GENOMIC DNA]</scope>
    <source>
        <strain evidence="4 5">LMG 21811</strain>
    </source>
</reference>
<feature type="domain" description="VWFA" evidence="3">
    <location>
        <begin position="604"/>
        <end position="836"/>
    </location>
</feature>
<dbReference type="Pfam" id="PF00092">
    <property type="entry name" value="VWA"/>
    <property type="match status" value="1"/>
</dbReference>
<evidence type="ECO:0000313" key="5">
    <source>
        <dbReference type="Proteomes" id="UP000029078"/>
    </source>
</evidence>
<keyword evidence="2" id="KW-1133">Transmembrane helix</keyword>
<dbReference type="EMBL" id="JGZL01000012">
    <property type="protein sequence ID" value="KFI87341.1"/>
    <property type="molecule type" value="Genomic_DNA"/>
</dbReference>
<feature type="transmembrane region" description="Helical" evidence="2">
    <location>
        <begin position="1265"/>
        <end position="1286"/>
    </location>
</feature>
<keyword evidence="2" id="KW-0812">Transmembrane</keyword>
<feature type="compositionally biased region" description="Low complexity" evidence="1">
    <location>
        <begin position="117"/>
        <end position="130"/>
    </location>
</feature>
<dbReference type="InterPro" id="IPR055354">
    <property type="entry name" value="DUF7507"/>
</dbReference>
<evidence type="ECO:0000259" key="3">
    <source>
        <dbReference type="PROSITE" id="PS50234"/>
    </source>
</evidence>
<evidence type="ECO:0000256" key="1">
    <source>
        <dbReference type="SAM" id="MobiDB-lite"/>
    </source>
</evidence>
<dbReference type="InterPro" id="IPR038174">
    <property type="entry name" value="Strep_pil_link_sf"/>
</dbReference>
<dbReference type="Pfam" id="PF24558">
    <property type="entry name" value="DUF7604"/>
    <property type="match status" value="1"/>
</dbReference>
<proteinExistence type="predicted"/>
<evidence type="ECO:0000313" key="4">
    <source>
        <dbReference type="EMBL" id="KFI87341.1"/>
    </source>
</evidence>
<dbReference type="STRING" id="78346.BRUM_0473"/>
<dbReference type="Gene3D" id="2.60.120.200">
    <property type="match status" value="1"/>
</dbReference>
<keyword evidence="5" id="KW-1185">Reference proteome</keyword>
<dbReference type="eggNOG" id="COG2931">
    <property type="taxonomic scope" value="Bacteria"/>
</dbReference>